<feature type="region of interest" description="Disordered" evidence="2">
    <location>
        <begin position="1"/>
        <end position="31"/>
    </location>
</feature>
<accession>A0A2C5WWZ6</accession>
<feature type="region of interest" description="Disordered" evidence="2">
    <location>
        <begin position="72"/>
        <end position="99"/>
    </location>
</feature>
<keyword evidence="1" id="KW-0175">Coiled coil</keyword>
<evidence type="ECO:0000313" key="3">
    <source>
        <dbReference type="EMBL" id="PHH52078.1"/>
    </source>
</evidence>
<feature type="compositionally biased region" description="Low complexity" evidence="2">
    <location>
        <begin position="77"/>
        <end position="91"/>
    </location>
</feature>
<feature type="compositionally biased region" description="Basic and acidic residues" evidence="2">
    <location>
        <begin position="594"/>
        <end position="606"/>
    </location>
</feature>
<evidence type="ECO:0000256" key="1">
    <source>
        <dbReference type="SAM" id="Coils"/>
    </source>
</evidence>
<evidence type="ECO:0000256" key="2">
    <source>
        <dbReference type="SAM" id="MobiDB-lite"/>
    </source>
</evidence>
<gene>
    <name evidence="3" type="ORF">CFIMG_004080RAa</name>
</gene>
<keyword evidence="4" id="KW-1185">Reference proteome</keyword>
<feature type="compositionally biased region" description="Polar residues" evidence="2">
    <location>
        <begin position="183"/>
        <end position="212"/>
    </location>
</feature>
<evidence type="ECO:0008006" key="5">
    <source>
        <dbReference type="Google" id="ProtNLM"/>
    </source>
</evidence>
<dbReference type="OrthoDB" id="5342758at2759"/>
<reference evidence="3 4" key="2">
    <citation type="journal article" date="2013" name="IMA Fungus">
        <title>IMA Genome-F 1: Ceratocystis fimbriata: Draft nuclear genome sequence for the plant pathogen, Ceratocystis fimbriata.</title>
        <authorList>
            <person name="Wilken P.M."/>
            <person name="Steenkamp E.T."/>
            <person name="Wingfield M.J."/>
            <person name="de Beer Z.W."/>
            <person name="Wingfield B.D."/>
        </authorList>
    </citation>
    <scope>NUCLEOTIDE SEQUENCE [LARGE SCALE GENOMIC DNA]</scope>
    <source>
        <strain evidence="3 4">CBS 114723</strain>
    </source>
</reference>
<protein>
    <recommendedName>
        <fullName evidence="5">Autophagy-related protein 28</fullName>
    </recommendedName>
</protein>
<dbReference type="AlphaFoldDB" id="A0A2C5WWZ6"/>
<feature type="region of interest" description="Disordered" evidence="2">
    <location>
        <begin position="590"/>
        <end position="664"/>
    </location>
</feature>
<sequence>MSDIPLSPLQSSTSFHRLQDQSSDGGSGFSTPTAGFKNVAFSRLPSHRHGGGADVIDAPVFSGPPPPIARSMYMAKPYSPSSSQSHHYSSSTLQDGHQVSSTGHNIAASLASIGSAFFDTSHITTLSRAHNKPPARAQHNPDSVWRRIQLREKSLSEELQLILDVQSQALTRGLGNDGHIASYNASHPQSSGGSTPTGNLYSQGSASFTKSSQMKMSLHQLNDHGPNGVVMPVRQPKTSKKPSLRAARRSLLDTLAELRSLKQHEHQYIKNEAQVRNSALSRAKHLTARQLQISTELGLLENNTDEELAQELHSLETEHDGLCREIRELEERLVLLQKKRRWVDDKILNIRGKREAGLSGYRGALKEVDEEISTFMHQPPVEPLQAEAYAHLHVVDSDGVRITSPGGNEFLALVPERRTLNLARDWWEAEVRILKAREEAVAKEIVALDEGAEVWAATIKLVTQYESSLSEQMKKLDCEGNSDDSQSADNTIDQLVAQMDAVMNVLKQNLQLATTKKWNLLICAIGAELEAFEEAESILRFGSATPRKDVLLESYAPQDAKKPQQQSNDVLTKPTRSVLVDMQEQRENQVVGADGHKANADHDKTGDTGSASKFEVSRSGLAASSSPVSSTKSSESMPSPAFKPYRHDGDVDYSDNEVPADFLT</sequence>
<reference evidence="3 4" key="1">
    <citation type="journal article" date="2013" name="Fungal Biol.">
        <title>Analysis of microsatellite markers in the genome of the plant pathogen Ceratocystis fimbriata.</title>
        <authorList>
            <person name="Simpson M.C."/>
            <person name="Wilken P.M."/>
            <person name="Coetzee M.P."/>
            <person name="Wingfield M.J."/>
            <person name="Wingfield B.D."/>
        </authorList>
    </citation>
    <scope>NUCLEOTIDE SEQUENCE [LARGE SCALE GENOMIC DNA]</scope>
    <source>
        <strain evidence="3 4">CBS 114723</strain>
    </source>
</reference>
<feature type="compositionally biased region" description="Low complexity" evidence="2">
    <location>
        <begin position="617"/>
        <end position="640"/>
    </location>
</feature>
<feature type="region of interest" description="Disordered" evidence="2">
    <location>
        <begin position="181"/>
        <end position="212"/>
    </location>
</feature>
<name>A0A2C5WWZ6_9PEZI</name>
<proteinExistence type="predicted"/>
<dbReference type="Proteomes" id="UP000222788">
    <property type="component" value="Unassembled WGS sequence"/>
</dbReference>
<organism evidence="3 4">
    <name type="scientific">Ceratocystis fimbriata CBS 114723</name>
    <dbReference type="NCBI Taxonomy" id="1035309"/>
    <lineage>
        <taxon>Eukaryota</taxon>
        <taxon>Fungi</taxon>
        <taxon>Dikarya</taxon>
        <taxon>Ascomycota</taxon>
        <taxon>Pezizomycotina</taxon>
        <taxon>Sordariomycetes</taxon>
        <taxon>Hypocreomycetidae</taxon>
        <taxon>Microascales</taxon>
        <taxon>Ceratocystidaceae</taxon>
        <taxon>Ceratocystis</taxon>
    </lineage>
</organism>
<comment type="caution">
    <text evidence="3">The sequence shown here is derived from an EMBL/GenBank/DDBJ whole genome shotgun (WGS) entry which is preliminary data.</text>
</comment>
<evidence type="ECO:0000313" key="4">
    <source>
        <dbReference type="Proteomes" id="UP000222788"/>
    </source>
</evidence>
<dbReference type="STRING" id="1035309.A0A2C5WWZ6"/>
<feature type="coiled-coil region" evidence="1">
    <location>
        <begin position="312"/>
        <end position="346"/>
    </location>
</feature>
<dbReference type="EMBL" id="APWK03000077">
    <property type="protein sequence ID" value="PHH52078.1"/>
    <property type="molecule type" value="Genomic_DNA"/>
</dbReference>